<dbReference type="Gene3D" id="3.40.50.360">
    <property type="match status" value="1"/>
</dbReference>
<dbReference type="GO" id="GO:0010181">
    <property type="term" value="F:FMN binding"/>
    <property type="evidence" value="ECO:0007669"/>
    <property type="project" value="TreeGrafter"/>
</dbReference>
<organism evidence="2 3">
    <name type="scientific">Mobiluncus porci</name>
    <dbReference type="NCBI Taxonomy" id="2652278"/>
    <lineage>
        <taxon>Bacteria</taxon>
        <taxon>Bacillati</taxon>
        <taxon>Actinomycetota</taxon>
        <taxon>Actinomycetes</taxon>
        <taxon>Actinomycetales</taxon>
        <taxon>Actinomycetaceae</taxon>
        <taxon>Mobiluncus</taxon>
    </lineage>
</organism>
<dbReference type="InterPro" id="IPR029039">
    <property type="entry name" value="Flavoprotein-like_sf"/>
</dbReference>
<dbReference type="InterPro" id="IPR005025">
    <property type="entry name" value="FMN_Rdtase-like_dom"/>
</dbReference>
<dbReference type="PANTHER" id="PTHR30543:SF21">
    <property type="entry name" value="NAD(P)H-DEPENDENT FMN REDUCTASE LOT6"/>
    <property type="match status" value="1"/>
</dbReference>
<protein>
    <submittedName>
        <fullName evidence="2">NAD(P)H-dependent oxidoreductase</fullName>
    </submittedName>
</protein>
<comment type="caution">
    <text evidence="2">The sequence shown here is derived from an EMBL/GenBank/DDBJ whole genome shotgun (WGS) entry which is preliminary data.</text>
</comment>
<proteinExistence type="predicted"/>
<accession>A0A7K0K1W7</accession>
<dbReference type="Pfam" id="PF03358">
    <property type="entry name" value="FMN_red"/>
    <property type="match status" value="1"/>
</dbReference>
<dbReference type="Proteomes" id="UP000442535">
    <property type="component" value="Unassembled WGS sequence"/>
</dbReference>
<dbReference type="GO" id="GO:0005829">
    <property type="term" value="C:cytosol"/>
    <property type="evidence" value="ECO:0007669"/>
    <property type="project" value="TreeGrafter"/>
</dbReference>
<dbReference type="RefSeq" id="WP_154544071.1">
    <property type="nucleotide sequence ID" value="NZ_VUMY01000006.1"/>
</dbReference>
<dbReference type="InterPro" id="IPR050712">
    <property type="entry name" value="NAD(P)H-dep_reductase"/>
</dbReference>
<dbReference type="EMBL" id="VUMY01000006">
    <property type="protein sequence ID" value="MST49418.1"/>
    <property type="molecule type" value="Genomic_DNA"/>
</dbReference>
<keyword evidence="3" id="KW-1185">Reference proteome</keyword>
<gene>
    <name evidence="2" type="ORF">FYJ63_04085</name>
</gene>
<dbReference type="GO" id="GO:0016491">
    <property type="term" value="F:oxidoreductase activity"/>
    <property type="evidence" value="ECO:0007669"/>
    <property type="project" value="InterPro"/>
</dbReference>
<reference evidence="2 3" key="1">
    <citation type="submission" date="2019-08" db="EMBL/GenBank/DDBJ databases">
        <title>In-depth cultivation of the pig gut microbiome towards novel bacterial diversity and tailored functional studies.</title>
        <authorList>
            <person name="Wylensek D."/>
            <person name="Hitch T.C.A."/>
            <person name="Clavel T."/>
        </authorList>
    </citation>
    <scope>NUCLEOTIDE SEQUENCE [LARGE SCALE GENOMIC DNA]</scope>
    <source>
        <strain evidence="2 3">RF-GAM-744-WT-7</strain>
    </source>
</reference>
<dbReference type="AlphaFoldDB" id="A0A7K0K1W7"/>
<evidence type="ECO:0000259" key="1">
    <source>
        <dbReference type="Pfam" id="PF03358"/>
    </source>
</evidence>
<evidence type="ECO:0000313" key="3">
    <source>
        <dbReference type="Proteomes" id="UP000442535"/>
    </source>
</evidence>
<evidence type="ECO:0000313" key="2">
    <source>
        <dbReference type="EMBL" id="MST49418.1"/>
    </source>
</evidence>
<dbReference type="SUPFAM" id="SSF52218">
    <property type="entry name" value="Flavoproteins"/>
    <property type="match status" value="1"/>
</dbReference>
<sequence length="183" mass="20051">MTKIGVFVGSLRKDSWNRKVANELVSLLPEGYETEFFEIGNLPLYNEDWDQSGSVPEVVQDFRKAVAGVDAFIWTTPEYNRGVPGVLKNAIDVASKPMQDAVFAGKPSLIASASTGSMGGFGSNHHLRQTLVFVNSPVVAQPEIYLSFIDKAYDESGKMKAGTRDFLAKGIEAFTKLIGHYQV</sequence>
<feature type="domain" description="NADPH-dependent FMN reductase-like" evidence="1">
    <location>
        <begin position="2"/>
        <end position="147"/>
    </location>
</feature>
<name>A0A7K0K1W7_9ACTO</name>
<dbReference type="PANTHER" id="PTHR30543">
    <property type="entry name" value="CHROMATE REDUCTASE"/>
    <property type="match status" value="1"/>
</dbReference>